<evidence type="ECO:0000256" key="1">
    <source>
        <dbReference type="PROSITE-ProRule" id="PRU00169"/>
    </source>
</evidence>
<gene>
    <name evidence="4" type="ORF">SAMN05660293_02319</name>
</gene>
<feature type="domain" description="HTH LytTR-type" evidence="3">
    <location>
        <begin position="143"/>
        <end position="240"/>
    </location>
</feature>
<dbReference type="Pfam" id="PF00072">
    <property type="entry name" value="Response_reg"/>
    <property type="match status" value="1"/>
</dbReference>
<evidence type="ECO:0000313" key="4">
    <source>
        <dbReference type="EMBL" id="SKB81439.1"/>
    </source>
</evidence>
<dbReference type="SUPFAM" id="SSF52172">
    <property type="entry name" value="CheY-like"/>
    <property type="match status" value="1"/>
</dbReference>
<name>A0A1T5ECA4_9BACT</name>
<sequence>MNGSTLPNVRFIAIDDNPLDLLFISEFAKAFPFLQNCGTFANALEGYEAQQYIKPDLVFLDIEMPGFSGLELLRKIRNEVDIAVFITSHHEFAIDGYELSALDYILKPLTEERFQETARRIREYALMKHRAEAYEVFFGNDTLTIKEGYNQVKLSQKDIIYLEAMQDYTKIITPQKNYMTLSTLTCFMEQLPPDRFMRVHRSYAVSLNQIKELRHSEVVCSNAIIPVGKTYRSAIAKLRL</sequence>
<dbReference type="PANTHER" id="PTHR37299">
    <property type="entry name" value="TRANSCRIPTIONAL REGULATOR-RELATED"/>
    <property type="match status" value="1"/>
</dbReference>
<dbReference type="Pfam" id="PF04397">
    <property type="entry name" value="LytTR"/>
    <property type="match status" value="1"/>
</dbReference>
<dbReference type="Gene3D" id="3.40.50.2300">
    <property type="match status" value="1"/>
</dbReference>
<reference evidence="5" key="1">
    <citation type="submission" date="2017-02" db="EMBL/GenBank/DDBJ databases">
        <authorList>
            <person name="Varghese N."/>
            <person name="Submissions S."/>
        </authorList>
    </citation>
    <scope>NUCLEOTIDE SEQUENCE [LARGE SCALE GENOMIC DNA]</scope>
    <source>
        <strain evidence="5">DSM 22270</strain>
    </source>
</reference>
<dbReference type="SMART" id="SM00448">
    <property type="entry name" value="REC"/>
    <property type="match status" value="1"/>
</dbReference>
<dbReference type="PANTHER" id="PTHR37299:SF1">
    <property type="entry name" value="STAGE 0 SPORULATION PROTEIN A HOMOLOG"/>
    <property type="match status" value="1"/>
</dbReference>
<dbReference type="STRING" id="651661.SAMN05660293_02319"/>
<dbReference type="AlphaFoldDB" id="A0A1T5ECA4"/>
<dbReference type="PROSITE" id="PS50930">
    <property type="entry name" value="HTH_LYTTR"/>
    <property type="match status" value="1"/>
</dbReference>
<keyword evidence="5" id="KW-1185">Reference proteome</keyword>
<dbReference type="InterPro" id="IPR007492">
    <property type="entry name" value="LytTR_DNA-bd_dom"/>
</dbReference>
<dbReference type="EMBL" id="FUZA01000002">
    <property type="protein sequence ID" value="SKB81439.1"/>
    <property type="molecule type" value="Genomic_DNA"/>
</dbReference>
<accession>A0A1T5ECA4</accession>
<dbReference type="PROSITE" id="PS50110">
    <property type="entry name" value="RESPONSE_REGULATORY"/>
    <property type="match status" value="1"/>
</dbReference>
<proteinExistence type="predicted"/>
<dbReference type="Proteomes" id="UP000190897">
    <property type="component" value="Unassembled WGS sequence"/>
</dbReference>
<feature type="modified residue" description="4-aspartylphosphate" evidence="1">
    <location>
        <position position="61"/>
    </location>
</feature>
<protein>
    <submittedName>
        <fullName evidence="4">Two component transcriptional regulator, LytTR family</fullName>
    </submittedName>
</protein>
<organism evidence="4 5">
    <name type="scientific">Dyadobacter psychrophilus</name>
    <dbReference type="NCBI Taxonomy" id="651661"/>
    <lineage>
        <taxon>Bacteria</taxon>
        <taxon>Pseudomonadati</taxon>
        <taxon>Bacteroidota</taxon>
        <taxon>Cytophagia</taxon>
        <taxon>Cytophagales</taxon>
        <taxon>Spirosomataceae</taxon>
        <taxon>Dyadobacter</taxon>
    </lineage>
</organism>
<evidence type="ECO:0000259" key="3">
    <source>
        <dbReference type="PROSITE" id="PS50930"/>
    </source>
</evidence>
<feature type="domain" description="Response regulatory" evidence="2">
    <location>
        <begin position="10"/>
        <end position="122"/>
    </location>
</feature>
<dbReference type="RefSeq" id="WP_082214804.1">
    <property type="nucleotide sequence ID" value="NZ_FUZA01000002.1"/>
</dbReference>
<dbReference type="SMART" id="SM00850">
    <property type="entry name" value="LytTR"/>
    <property type="match status" value="1"/>
</dbReference>
<dbReference type="Gene3D" id="2.40.50.1020">
    <property type="entry name" value="LytTr DNA-binding domain"/>
    <property type="match status" value="1"/>
</dbReference>
<dbReference type="OrthoDB" id="2168082at2"/>
<evidence type="ECO:0000259" key="2">
    <source>
        <dbReference type="PROSITE" id="PS50110"/>
    </source>
</evidence>
<dbReference type="GO" id="GO:0000156">
    <property type="term" value="F:phosphorelay response regulator activity"/>
    <property type="evidence" value="ECO:0007669"/>
    <property type="project" value="InterPro"/>
</dbReference>
<keyword evidence="1" id="KW-0597">Phosphoprotein</keyword>
<dbReference type="GO" id="GO:0003677">
    <property type="term" value="F:DNA binding"/>
    <property type="evidence" value="ECO:0007669"/>
    <property type="project" value="InterPro"/>
</dbReference>
<dbReference type="InterPro" id="IPR046947">
    <property type="entry name" value="LytR-like"/>
</dbReference>
<dbReference type="InterPro" id="IPR011006">
    <property type="entry name" value="CheY-like_superfamily"/>
</dbReference>
<dbReference type="InterPro" id="IPR001789">
    <property type="entry name" value="Sig_transdc_resp-reg_receiver"/>
</dbReference>
<evidence type="ECO:0000313" key="5">
    <source>
        <dbReference type="Proteomes" id="UP000190897"/>
    </source>
</evidence>